<feature type="chain" id="PRO_5040750902" evidence="7">
    <location>
        <begin position="27"/>
        <end position="705"/>
    </location>
</feature>
<dbReference type="Pfam" id="PF03572">
    <property type="entry name" value="Peptidase_S41"/>
    <property type="match status" value="1"/>
</dbReference>
<feature type="region of interest" description="Disordered" evidence="6">
    <location>
        <begin position="622"/>
        <end position="677"/>
    </location>
</feature>
<sequence length="705" mass="79582">MLSICFRTLNIALLFTALLTPQLSQATIPEIAPGTAFKPLEPTRDHAMITQQIMNNLLRGHYEHQRLDDKLSSRVLDILFDDIDSTRSYLLAADIKEFEQYRYSLDEALNRGDMRPAFTIFNRFQQRVSERLSFLLNELHNNAANYHFDTDERLDLDREKAPWATTKAELDDLWRKRLKNSILNLKMAGKEKDAILDLLSKRYQNQLNRVHQSQPEDAYQTFMNAVTRAFDPHTQYFSPRNTENFNINMSLSLQGIGAVLQTEDEHTKVVRLVPAGPADKAGNLQPADKIIGVGQAEGDIVDVIGWRLDEVVELIRGPKSTTVRLEILPANSSGTDSKIVSIVRDEVKLEEQSAQKDLIEVKDGDVTHKIGVIDIPTFYIDFQGRMENKPDYKSTTRDVTVLINELKEEGIDGLIIDLRNNGGGSLEEAITLTGLFIPQGPVVQVRSTHGRVEVLPDQDPSVLYDGPITVLVNRLSASASEIFAGAIQDYGRGLIVGGQTFGKGTVQSLRPLRSGQLKITQAKFYRVSGDSTQHQGVIPDILFPSLFDKEKIGESALEEALPWDTIRPAEYSSYKGIGATLPALRQRHQNRIEHNPDFRFLREQKALITELRQQTQVSLNEKVREQERKANDDKRLKLENERRKAKGMTLLTSIDDEETDNAAETEKKDDKKPEEDDALLIEAGHILVDYMNIQTASMTAQREAK</sequence>
<dbReference type="SMART" id="SM00245">
    <property type="entry name" value="TSPc"/>
    <property type="match status" value="1"/>
</dbReference>
<dbReference type="SMART" id="SM00228">
    <property type="entry name" value="PDZ"/>
    <property type="match status" value="1"/>
</dbReference>
<keyword evidence="10" id="KW-1185">Reference proteome</keyword>
<evidence type="ECO:0000259" key="8">
    <source>
        <dbReference type="PROSITE" id="PS50106"/>
    </source>
</evidence>
<protein>
    <submittedName>
        <fullName evidence="9">Carboxy terminal-processing peptidase</fullName>
        <ecNumber evidence="9">3.4.21.102</ecNumber>
    </submittedName>
</protein>
<keyword evidence="7" id="KW-0732">Signal</keyword>
<dbReference type="Pfam" id="PF00595">
    <property type="entry name" value="PDZ"/>
    <property type="match status" value="1"/>
</dbReference>
<dbReference type="InterPro" id="IPR005151">
    <property type="entry name" value="Tail-specific_protease"/>
</dbReference>
<organism evidence="9 10">
    <name type="scientific">Thalassolituus pacificus</name>
    <dbReference type="NCBI Taxonomy" id="2975440"/>
    <lineage>
        <taxon>Bacteria</taxon>
        <taxon>Pseudomonadati</taxon>
        <taxon>Pseudomonadota</taxon>
        <taxon>Gammaproteobacteria</taxon>
        <taxon>Oceanospirillales</taxon>
        <taxon>Oceanospirillaceae</taxon>
        <taxon>Thalassolituus</taxon>
    </lineage>
</organism>
<dbReference type="InterPro" id="IPR029045">
    <property type="entry name" value="ClpP/crotonase-like_dom_sf"/>
</dbReference>
<dbReference type="EMBL" id="JAOANI010000014">
    <property type="protein sequence ID" value="MCT7358655.1"/>
    <property type="molecule type" value="Genomic_DNA"/>
</dbReference>
<feature type="compositionally biased region" description="Basic and acidic residues" evidence="6">
    <location>
        <begin position="622"/>
        <end position="642"/>
    </location>
</feature>
<dbReference type="InterPro" id="IPR036034">
    <property type="entry name" value="PDZ_sf"/>
</dbReference>
<dbReference type="InterPro" id="IPR001478">
    <property type="entry name" value="PDZ"/>
</dbReference>
<feature type="domain" description="PDZ" evidence="8">
    <location>
        <begin position="246"/>
        <end position="316"/>
    </location>
</feature>
<gene>
    <name evidence="9" type="ORF">NYR02_06440</name>
</gene>
<dbReference type="PANTHER" id="PTHR32060">
    <property type="entry name" value="TAIL-SPECIFIC PROTEASE"/>
    <property type="match status" value="1"/>
</dbReference>
<evidence type="ECO:0000313" key="10">
    <source>
        <dbReference type="Proteomes" id="UP001147830"/>
    </source>
</evidence>
<evidence type="ECO:0000256" key="4">
    <source>
        <dbReference type="ARBA" id="ARBA00022825"/>
    </source>
</evidence>
<keyword evidence="4 5" id="KW-0720">Serine protease</keyword>
<dbReference type="Gene3D" id="3.90.226.10">
    <property type="entry name" value="2-enoyl-CoA Hydratase, Chain A, domain 1"/>
    <property type="match status" value="1"/>
</dbReference>
<dbReference type="Gene3D" id="2.30.42.10">
    <property type="match status" value="1"/>
</dbReference>
<dbReference type="Pfam" id="PF11818">
    <property type="entry name" value="DUF3340"/>
    <property type="match status" value="1"/>
</dbReference>
<proteinExistence type="inferred from homology"/>
<dbReference type="SUPFAM" id="SSF50156">
    <property type="entry name" value="PDZ domain-like"/>
    <property type="match status" value="1"/>
</dbReference>
<dbReference type="RefSeq" id="WP_260975546.1">
    <property type="nucleotide sequence ID" value="NZ_JAOANI010000014.1"/>
</dbReference>
<evidence type="ECO:0000256" key="1">
    <source>
        <dbReference type="ARBA" id="ARBA00009179"/>
    </source>
</evidence>
<dbReference type="NCBIfam" id="TIGR00225">
    <property type="entry name" value="prc"/>
    <property type="match status" value="1"/>
</dbReference>
<dbReference type="InterPro" id="IPR040573">
    <property type="entry name" value="TSP_N"/>
</dbReference>
<evidence type="ECO:0000256" key="7">
    <source>
        <dbReference type="SAM" id="SignalP"/>
    </source>
</evidence>
<feature type="compositionally biased region" description="Basic and acidic residues" evidence="6">
    <location>
        <begin position="664"/>
        <end position="674"/>
    </location>
</feature>
<evidence type="ECO:0000313" key="9">
    <source>
        <dbReference type="EMBL" id="MCT7358655.1"/>
    </source>
</evidence>
<dbReference type="FunFam" id="3.90.226.10:FF:000090">
    <property type="entry name" value="Tail-specific protease"/>
    <property type="match status" value="1"/>
</dbReference>
<feature type="signal peptide" evidence="7">
    <location>
        <begin position="1"/>
        <end position="26"/>
    </location>
</feature>
<evidence type="ECO:0000256" key="2">
    <source>
        <dbReference type="ARBA" id="ARBA00022670"/>
    </source>
</evidence>
<dbReference type="GO" id="GO:0030288">
    <property type="term" value="C:outer membrane-bounded periplasmic space"/>
    <property type="evidence" value="ECO:0007669"/>
    <property type="project" value="TreeGrafter"/>
</dbReference>
<evidence type="ECO:0000256" key="3">
    <source>
        <dbReference type="ARBA" id="ARBA00022801"/>
    </source>
</evidence>
<dbReference type="InterPro" id="IPR004447">
    <property type="entry name" value="Peptidase_S41A"/>
</dbReference>
<comment type="caution">
    <text evidence="9">The sequence shown here is derived from an EMBL/GenBank/DDBJ whole genome shotgun (WGS) entry which is preliminary data.</text>
</comment>
<evidence type="ECO:0000256" key="6">
    <source>
        <dbReference type="SAM" id="MobiDB-lite"/>
    </source>
</evidence>
<dbReference type="InterPro" id="IPR020992">
    <property type="entry name" value="Tail_Prtase_C"/>
</dbReference>
<dbReference type="Pfam" id="PF17804">
    <property type="entry name" value="TSP_NTD"/>
    <property type="match status" value="1"/>
</dbReference>
<accession>A0A9X3AR14</accession>
<dbReference type="Proteomes" id="UP001147830">
    <property type="component" value="Unassembled WGS sequence"/>
</dbReference>
<dbReference type="PANTHER" id="PTHR32060:SF22">
    <property type="entry name" value="CARBOXYL-TERMINAL-PROCESSING PEPTIDASE 3, CHLOROPLASTIC"/>
    <property type="match status" value="1"/>
</dbReference>
<comment type="similarity">
    <text evidence="1 5">Belongs to the peptidase S41A family.</text>
</comment>
<dbReference type="EC" id="3.4.21.102" evidence="9"/>
<dbReference type="GO" id="GO:0006508">
    <property type="term" value="P:proteolysis"/>
    <property type="evidence" value="ECO:0007669"/>
    <property type="project" value="UniProtKB-KW"/>
</dbReference>
<reference evidence="9" key="1">
    <citation type="journal article" date="2022" name="Front. Microbiol.">
        <title>Genome-based taxonomic rearrangement of Oceanobacter-related bacteria including the description of Thalassolituus hydrocarbonoclasticus sp. nov. and Thalassolituus pacificus sp. nov. and emended description of the genus Thalassolituus.</title>
        <authorList>
            <person name="Dong C."/>
            <person name="Wei L."/>
            <person name="Wang J."/>
            <person name="Lai Q."/>
            <person name="Huang Z."/>
            <person name="Shao Z."/>
        </authorList>
    </citation>
    <scope>NUCLEOTIDE SEQUENCE</scope>
    <source>
        <strain evidence="9">59MF3M-4</strain>
    </source>
</reference>
<name>A0A9X3AR14_9GAMM</name>
<dbReference type="GO" id="GO:0004252">
    <property type="term" value="F:serine-type endopeptidase activity"/>
    <property type="evidence" value="ECO:0007669"/>
    <property type="project" value="UniProtKB-EC"/>
</dbReference>
<keyword evidence="2 5" id="KW-0645">Protease</keyword>
<dbReference type="PROSITE" id="PS50106">
    <property type="entry name" value="PDZ"/>
    <property type="match status" value="1"/>
</dbReference>
<dbReference type="SUPFAM" id="SSF52096">
    <property type="entry name" value="ClpP/crotonase"/>
    <property type="match status" value="1"/>
</dbReference>
<dbReference type="Gene3D" id="3.30.750.44">
    <property type="match status" value="1"/>
</dbReference>
<keyword evidence="3 5" id="KW-0378">Hydrolase</keyword>
<dbReference type="CDD" id="cd06782">
    <property type="entry name" value="cpPDZ_CPP-like"/>
    <property type="match status" value="1"/>
</dbReference>
<evidence type="ECO:0000256" key="5">
    <source>
        <dbReference type="RuleBase" id="RU004404"/>
    </source>
</evidence>
<dbReference type="GO" id="GO:0007165">
    <property type="term" value="P:signal transduction"/>
    <property type="evidence" value="ECO:0007669"/>
    <property type="project" value="TreeGrafter"/>
</dbReference>
<dbReference type="CDD" id="cd07560">
    <property type="entry name" value="Peptidase_S41_CPP"/>
    <property type="match status" value="1"/>
</dbReference>
<feature type="compositionally biased region" description="Acidic residues" evidence="6">
    <location>
        <begin position="654"/>
        <end position="663"/>
    </location>
</feature>
<reference evidence="9" key="2">
    <citation type="submission" date="2022-08" db="EMBL/GenBank/DDBJ databases">
        <authorList>
            <person name="Dong C."/>
        </authorList>
    </citation>
    <scope>NUCLEOTIDE SEQUENCE</scope>
    <source>
        <strain evidence="9">59MF3M-4</strain>
    </source>
</reference>
<dbReference type="AlphaFoldDB" id="A0A9X3AR14"/>